<keyword evidence="11" id="KW-0413">Isomerase</keyword>
<reference evidence="18 19" key="1">
    <citation type="submission" date="2023-07" db="EMBL/GenBank/DDBJ databases">
        <title>Genomic Encyclopedia of Type Strains, Phase IV (KMG-IV): sequencing the most valuable type-strain genomes for metagenomic binning, comparative biology and taxonomic classification.</title>
        <authorList>
            <person name="Goeker M."/>
        </authorList>
    </citation>
    <scope>NUCLEOTIDE SEQUENCE [LARGE SCALE GENOMIC DNA]</scope>
    <source>
        <strain evidence="18 19">DSM 17740</strain>
    </source>
</reference>
<dbReference type="GO" id="GO:0003678">
    <property type="term" value="F:DNA helicase activity"/>
    <property type="evidence" value="ECO:0007669"/>
    <property type="project" value="UniProtKB-EC"/>
</dbReference>
<evidence type="ECO:0000256" key="12">
    <source>
        <dbReference type="ARBA" id="ARBA00034617"/>
    </source>
</evidence>
<dbReference type="NCBIfam" id="NF008168">
    <property type="entry name" value="PRK10917.2-2"/>
    <property type="match status" value="1"/>
</dbReference>
<evidence type="ECO:0000259" key="16">
    <source>
        <dbReference type="PROSITE" id="PS51192"/>
    </source>
</evidence>
<evidence type="ECO:0000256" key="15">
    <source>
        <dbReference type="RuleBase" id="RU363016"/>
    </source>
</evidence>
<comment type="catalytic activity">
    <reaction evidence="14 15">
        <text>ATP + H2O = ADP + phosphate + H(+)</text>
        <dbReference type="Rhea" id="RHEA:13065"/>
        <dbReference type="ChEBI" id="CHEBI:15377"/>
        <dbReference type="ChEBI" id="CHEBI:15378"/>
        <dbReference type="ChEBI" id="CHEBI:30616"/>
        <dbReference type="ChEBI" id="CHEBI:43474"/>
        <dbReference type="ChEBI" id="CHEBI:456216"/>
        <dbReference type="EC" id="5.6.2.4"/>
    </reaction>
</comment>
<dbReference type="PANTHER" id="PTHR47964">
    <property type="entry name" value="ATP-DEPENDENT DNA HELICASE HOMOLOG RECG, CHLOROPLASTIC"/>
    <property type="match status" value="1"/>
</dbReference>
<keyword evidence="3 15" id="KW-0547">Nucleotide-binding</keyword>
<dbReference type="SMART" id="SM00490">
    <property type="entry name" value="HELICc"/>
    <property type="match status" value="1"/>
</dbReference>
<keyword evidence="7 15" id="KW-0067">ATP-binding</keyword>
<keyword evidence="10 15" id="KW-0234">DNA repair</keyword>
<dbReference type="InterPro" id="IPR045562">
    <property type="entry name" value="RecG_dom3_C"/>
</dbReference>
<gene>
    <name evidence="18" type="ORF">J2S00_000314</name>
</gene>
<evidence type="ECO:0000256" key="14">
    <source>
        <dbReference type="ARBA" id="ARBA00048988"/>
    </source>
</evidence>
<dbReference type="SMART" id="SM00487">
    <property type="entry name" value="DEXDc"/>
    <property type="match status" value="1"/>
</dbReference>
<dbReference type="EC" id="5.6.2.4" evidence="13 15"/>
<comment type="caution">
    <text evidence="18">The sequence shown here is derived from an EMBL/GenBank/DDBJ whole genome shotgun (WGS) entry which is preliminary data.</text>
</comment>
<dbReference type="Gene3D" id="1.10.150.20">
    <property type="entry name" value="5' to 3' exonuclease, C-terminal subdomain"/>
    <property type="match status" value="1"/>
</dbReference>
<evidence type="ECO:0000256" key="6">
    <source>
        <dbReference type="ARBA" id="ARBA00022806"/>
    </source>
</evidence>
<dbReference type="Gene3D" id="3.40.50.300">
    <property type="entry name" value="P-loop containing nucleotide triphosphate hydrolases"/>
    <property type="match status" value="2"/>
</dbReference>
<dbReference type="NCBIfam" id="NF008165">
    <property type="entry name" value="PRK10917.1-3"/>
    <property type="match status" value="1"/>
</dbReference>
<dbReference type="SUPFAM" id="SSF50249">
    <property type="entry name" value="Nucleic acid-binding proteins"/>
    <property type="match status" value="1"/>
</dbReference>
<dbReference type="Pfam" id="PF00271">
    <property type="entry name" value="Helicase_C"/>
    <property type="match status" value="1"/>
</dbReference>
<keyword evidence="6 15" id="KW-0347">Helicase</keyword>
<dbReference type="InterPro" id="IPR047112">
    <property type="entry name" value="RecG/Mfd"/>
</dbReference>
<dbReference type="InterPro" id="IPR001650">
    <property type="entry name" value="Helicase_C-like"/>
</dbReference>
<dbReference type="GO" id="GO:0016787">
    <property type="term" value="F:hydrolase activity"/>
    <property type="evidence" value="ECO:0007669"/>
    <property type="project" value="UniProtKB-KW"/>
</dbReference>
<comment type="function">
    <text evidence="15">Plays a critical role in recombination and DNA repair. Helps process Holliday junction intermediates to mature products by catalyzing branch migration. Has replication fork regression activity, unwinds stalled or blocked replication forks to make a HJ that can be resolved. Has a DNA unwinding activity characteristic of a DNA helicase with 3'-5' polarity.</text>
</comment>
<dbReference type="RefSeq" id="WP_307334743.1">
    <property type="nucleotide sequence ID" value="NZ_JAUSUQ010000001.1"/>
</dbReference>
<keyword evidence="8" id="KW-0238">DNA-binding</keyword>
<comment type="catalytic activity">
    <reaction evidence="12 15">
        <text>Couples ATP hydrolysis with the unwinding of duplex DNA by translocating in the 3'-5' direction.</text>
        <dbReference type="EC" id="5.6.2.4"/>
    </reaction>
</comment>
<sequence>MNKQDWTEKQVLKQPVTTLKGVGEATAEDLSLLGIETIEDLLFHFPYRYEDYRLRDLAEVGHEETVTVEGTVHSEPLLRFYGRNKSRCSFKVLVDRYLITAVIFNRPYVKRQVKVGRTIRLSGKMDKHRLQLTVQHYQWTNRAGQNEEDEGLLPVYSVTGKLKVAQFRKWIKAALRDYAAFIPEILPQSLLERYKLLSRSAALQQLHFPKDWQEGKQAKRRFVYEEFFLFQLKLQALRKRHREQVKGLAQHYDHQKVERFIQSLPFKLTAAQHRALEQILDDLQAPYAMNRLLQGDVGSGKTAVAAIALYASVNAGYQGAFMVPTEILAEQHYLSLKRFFAQDNIQLALLTGSSSSTERREILAGLQLGTIDVVVGTHALIQEDVFFKNLGLIITDEQHRFGVEQRRRLRRKGAAPDVLLMTATPIPRTLAITAFGDLDVTVIDELPAGRKKVETYWVREEMLDRVFRFMQNQIDQGRQAYVVCPLIEESDKLDVQNVLDFHAELSQAFPQYRVGLLHGRLGSSEKEETMRRFAAGEIHILVTTTVVEVGVDVPNATLMIIYDAERFGLSQLHQLRGRVGRGEHQSYCILIANPKTETGIQRMQIMRSTHDGFEVAKKDLALRGPGDFFGTKQSGLPEFKVADMIHDYRALEVARKDAAALINHPSFWEKEEYAPLRAYLEEQLRAEAKLLD</sequence>
<dbReference type="InterPro" id="IPR033454">
    <property type="entry name" value="RecG_wedge"/>
</dbReference>
<evidence type="ECO:0000256" key="4">
    <source>
        <dbReference type="ARBA" id="ARBA00022763"/>
    </source>
</evidence>
<dbReference type="InterPro" id="IPR027417">
    <property type="entry name" value="P-loop_NTPase"/>
</dbReference>
<dbReference type="Proteomes" id="UP001232445">
    <property type="component" value="Unassembled WGS sequence"/>
</dbReference>
<keyword evidence="4 15" id="KW-0227">DNA damage</keyword>
<dbReference type="PANTHER" id="PTHR47964:SF1">
    <property type="entry name" value="ATP-DEPENDENT DNA HELICASE HOMOLOG RECG, CHLOROPLASTIC"/>
    <property type="match status" value="1"/>
</dbReference>
<dbReference type="Gene3D" id="2.40.50.140">
    <property type="entry name" value="Nucleic acid-binding proteins"/>
    <property type="match status" value="1"/>
</dbReference>
<proteinExistence type="inferred from homology"/>
<dbReference type="PROSITE" id="PS51194">
    <property type="entry name" value="HELICASE_CTER"/>
    <property type="match status" value="1"/>
</dbReference>
<evidence type="ECO:0000256" key="7">
    <source>
        <dbReference type="ARBA" id="ARBA00022840"/>
    </source>
</evidence>
<evidence type="ECO:0000256" key="5">
    <source>
        <dbReference type="ARBA" id="ARBA00022801"/>
    </source>
</evidence>
<comment type="similarity">
    <text evidence="1 15">Belongs to the helicase family. RecG subfamily.</text>
</comment>
<keyword evidence="19" id="KW-1185">Reference proteome</keyword>
<evidence type="ECO:0000313" key="18">
    <source>
        <dbReference type="EMBL" id="MDQ0337544.1"/>
    </source>
</evidence>
<dbReference type="NCBIfam" id="TIGR00643">
    <property type="entry name" value="recG"/>
    <property type="match status" value="1"/>
</dbReference>
<dbReference type="Pfam" id="PF19833">
    <property type="entry name" value="RecG_dom3_C"/>
    <property type="match status" value="1"/>
</dbReference>
<evidence type="ECO:0000256" key="1">
    <source>
        <dbReference type="ARBA" id="ARBA00007504"/>
    </source>
</evidence>
<dbReference type="EMBL" id="JAUSUQ010000001">
    <property type="protein sequence ID" value="MDQ0337544.1"/>
    <property type="molecule type" value="Genomic_DNA"/>
</dbReference>
<feature type="domain" description="Helicase ATP-binding" evidence="16">
    <location>
        <begin position="282"/>
        <end position="443"/>
    </location>
</feature>
<dbReference type="Pfam" id="PF00270">
    <property type="entry name" value="DEAD"/>
    <property type="match status" value="1"/>
</dbReference>
<keyword evidence="5 15" id="KW-0378">Hydrolase</keyword>
<dbReference type="Pfam" id="PF17191">
    <property type="entry name" value="RecG_wedge"/>
    <property type="match status" value="1"/>
</dbReference>
<keyword evidence="9 15" id="KW-0233">DNA recombination</keyword>
<dbReference type="CDD" id="cd17992">
    <property type="entry name" value="DEXHc_RecG"/>
    <property type="match status" value="1"/>
</dbReference>
<evidence type="ECO:0000256" key="10">
    <source>
        <dbReference type="ARBA" id="ARBA00023204"/>
    </source>
</evidence>
<accession>A0ABU0CMA6</accession>
<evidence type="ECO:0000256" key="2">
    <source>
        <dbReference type="ARBA" id="ARBA00017846"/>
    </source>
</evidence>
<evidence type="ECO:0000313" key="19">
    <source>
        <dbReference type="Proteomes" id="UP001232445"/>
    </source>
</evidence>
<dbReference type="InterPro" id="IPR004609">
    <property type="entry name" value="ATP-dep_DNA_helicase_RecG"/>
</dbReference>
<dbReference type="InterPro" id="IPR011545">
    <property type="entry name" value="DEAD/DEAH_box_helicase_dom"/>
</dbReference>
<evidence type="ECO:0000256" key="13">
    <source>
        <dbReference type="ARBA" id="ARBA00034808"/>
    </source>
</evidence>
<evidence type="ECO:0000256" key="11">
    <source>
        <dbReference type="ARBA" id="ARBA00023235"/>
    </source>
</evidence>
<dbReference type="PROSITE" id="PS51192">
    <property type="entry name" value="HELICASE_ATP_BIND_1"/>
    <property type="match status" value="1"/>
</dbReference>
<evidence type="ECO:0000256" key="9">
    <source>
        <dbReference type="ARBA" id="ARBA00023172"/>
    </source>
</evidence>
<evidence type="ECO:0000256" key="3">
    <source>
        <dbReference type="ARBA" id="ARBA00022741"/>
    </source>
</evidence>
<evidence type="ECO:0000256" key="8">
    <source>
        <dbReference type="ARBA" id="ARBA00023125"/>
    </source>
</evidence>
<organism evidence="18 19">
    <name type="scientific">Caldalkalibacillus uzonensis</name>
    <dbReference type="NCBI Taxonomy" id="353224"/>
    <lineage>
        <taxon>Bacteria</taxon>
        <taxon>Bacillati</taxon>
        <taxon>Bacillota</taxon>
        <taxon>Bacilli</taxon>
        <taxon>Bacillales</taxon>
        <taxon>Bacillaceae</taxon>
        <taxon>Caldalkalibacillus</taxon>
    </lineage>
</organism>
<evidence type="ECO:0000259" key="17">
    <source>
        <dbReference type="PROSITE" id="PS51194"/>
    </source>
</evidence>
<dbReference type="InterPro" id="IPR012340">
    <property type="entry name" value="NA-bd_OB-fold"/>
</dbReference>
<name>A0ABU0CMA6_9BACI</name>
<dbReference type="SUPFAM" id="SSF52540">
    <property type="entry name" value="P-loop containing nucleoside triphosphate hydrolases"/>
    <property type="match status" value="2"/>
</dbReference>
<protein>
    <recommendedName>
        <fullName evidence="2 15">ATP-dependent DNA helicase RecG</fullName>
        <ecNumber evidence="13 15">5.6.2.4</ecNumber>
    </recommendedName>
</protein>
<dbReference type="CDD" id="cd04488">
    <property type="entry name" value="RecG_wedge_OBF"/>
    <property type="match status" value="1"/>
</dbReference>
<dbReference type="InterPro" id="IPR014001">
    <property type="entry name" value="Helicase_ATP-bd"/>
</dbReference>
<feature type="domain" description="Helicase C-terminal" evidence="17">
    <location>
        <begin position="462"/>
        <end position="621"/>
    </location>
</feature>